<reference evidence="1 2" key="1">
    <citation type="journal article" date="2016" name="Nat. Commun.">
        <title>Thousands of microbial genomes shed light on interconnected biogeochemical processes in an aquifer system.</title>
        <authorList>
            <person name="Anantharaman K."/>
            <person name="Brown C.T."/>
            <person name="Hug L.A."/>
            <person name="Sharon I."/>
            <person name="Castelle C.J."/>
            <person name="Probst A.J."/>
            <person name="Thomas B.C."/>
            <person name="Singh A."/>
            <person name="Wilkins M.J."/>
            <person name="Karaoz U."/>
            <person name="Brodie E.L."/>
            <person name="Williams K.H."/>
            <person name="Hubbard S.S."/>
            <person name="Banfield J.F."/>
        </authorList>
    </citation>
    <scope>NUCLEOTIDE SEQUENCE [LARGE SCALE GENOMIC DNA]</scope>
</reference>
<dbReference type="Proteomes" id="UP000177720">
    <property type="component" value="Unassembled WGS sequence"/>
</dbReference>
<protein>
    <submittedName>
        <fullName evidence="1">Uncharacterized protein</fullName>
    </submittedName>
</protein>
<sequence>METKNCQNCKQNFVIEPEDFKFYEKISVPPPTFCPKCRLQRRLAFFNIFNLYQRKCDLCKKETISNYAPNSPYIIYCPSCWWSDGWSVFDYGRDYDFSRPFFEQFKELWGKTPLLGLSIDIPTMKTSPWNNHAGSIKNSYLLFHAGYTENSAYGFYVDHCNDVFDCSAIISCELCYDCMHSYKDSRCVGNRSQVVNSIDCYFLKDCFNCQNCFASANLRNKKYYIFNRPYIKEEYFEEIKKWNLGSYKTYKEIQKKAEEHWKTMPPKPVEDEMTINCTGSHVFQSKNCKQCFEVVGAEDSKFLFLIPNPPIKDCYDISSWGDNLSLSYECCNVGEQASGLKFCNESGLGLVNAEYCKLSTGLNHFGCVSVKKGDYVILNKRYEKDEYFKLREKIIQHMNEMPYTDKAGRVYKYGEFFPIELSPYAYNETIASNFFTLSEAEAESNGFRWRKPEAHKHDTTMRAEDFPDHIKYAPDSILNEAIKCSKCERGFRIIPMELKFLRERNLPLPRECPFCRIEEKFNQWVKNLRLIPRVCDKCGANFETKYTKDEAPIIYCKKCYQQEFV</sequence>
<comment type="caution">
    <text evidence="1">The sequence shown here is derived from an EMBL/GenBank/DDBJ whole genome shotgun (WGS) entry which is preliminary data.</text>
</comment>
<name>A0A1F5Y243_9BACT</name>
<evidence type="ECO:0000313" key="1">
    <source>
        <dbReference type="EMBL" id="OGF93941.1"/>
    </source>
</evidence>
<gene>
    <name evidence="1" type="ORF">A2Y47_00210</name>
</gene>
<evidence type="ECO:0000313" key="2">
    <source>
        <dbReference type="Proteomes" id="UP000177720"/>
    </source>
</evidence>
<dbReference type="EMBL" id="MFIN01000059">
    <property type="protein sequence ID" value="OGF93941.1"/>
    <property type="molecule type" value="Genomic_DNA"/>
</dbReference>
<accession>A0A1F5Y243</accession>
<dbReference type="AlphaFoldDB" id="A0A1F5Y243"/>
<organism evidence="1 2">
    <name type="scientific">Candidatus Giovannonibacteria bacterium RIFCSPLOWO2_12_43_8</name>
    <dbReference type="NCBI Taxonomy" id="1798361"/>
    <lineage>
        <taxon>Bacteria</taxon>
        <taxon>Candidatus Giovannoniibacteriota</taxon>
    </lineage>
</organism>
<proteinExistence type="predicted"/>